<proteinExistence type="predicted"/>
<evidence type="ECO:0000313" key="3">
    <source>
        <dbReference type="Proteomes" id="UP000234331"/>
    </source>
</evidence>
<keyword evidence="3" id="KW-1185">Reference proteome</keyword>
<dbReference type="EMBL" id="FZMO01000367">
    <property type="protein sequence ID" value="SNQ50257.1"/>
    <property type="molecule type" value="Genomic_DNA"/>
</dbReference>
<dbReference type="AlphaFoldDB" id="A0A2I2KX71"/>
<reference evidence="2 3" key="1">
    <citation type="submission" date="2017-06" db="EMBL/GenBank/DDBJ databases">
        <authorList>
            <person name="Kim H.J."/>
            <person name="Triplett B.A."/>
        </authorList>
    </citation>
    <scope>NUCLEOTIDE SEQUENCE [LARGE SCALE GENOMIC DNA]</scope>
    <source>
        <strain evidence="2">FRACA_ARgP5</strain>
    </source>
</reference>
<gene>
    <name evidence="2" type="ORF">FRACA_4290004</name>
</gene>
<evidence type="ECO:0000256" key="1">
    <source>
        <dbReference type="SAM" id="MobiDB-lite"/>
    </source>
</evidence>
<feature type="compositionally biased region" description="Low complexity" evidence="1">
    <location>
        <begin position="21"/>
        <end position="31"/>
    </location>
</feature>
<organism evidence="2 3">
    <name type="scientific">Frankia canadensis</name>
    <dbReference type="NCBI Taxonomy" id="1836972"/>
    <lineage>
        <taxon>Bacteria</taxon>
        <taxon>Bacillati</taxon>
        <taxon>Actinomycetota</taxon>
        <taxon>Actinomycetes</taxon>
        <taxon>Frankiales</taxon>
        <taxon>Frankiaceae</taxon>
        <taxon>Frankia</taxon>
    </lineage>
</organism>
<name>A0A2I2KX71_9ACTN</name>
<sequence>MAANVRTIAEDLAPLLRQIDPTAATPTTSAAQLTRDTR</sequence>
<dbReference type="Proteomes" id="UP000234331">
    <property type="component" value="Unassembled WGS sequence"/>
</dbReference>
<accession>A0A2I2KX71</accession>
<protein>
    <submittedName>
        <fullName evidence="2">Uncharacterized protein</fullName>
    </submittedName>
</protein>
<feature type="region of interest" description="Disordered" evidence="1">
    <location>
        <begin position="19"/>
        <end position="38"/>
    </location>
</feature>
<evidence type="ECO:0000313" key="2">
    <source>
        <dbReference type="EMBL" id="SNQ50257.1"/>
    </source>
</evidence>